<feature type="region of interest" description="Disordered" evidence="2">
    <location>
        <begin position="765"/>
        <end position="839"/>
    </location>
</feature>
<dbReference type="VEuPathDB" id="FungiDB:MAPG_03923"/>
<evidence type="ECO:0000256" key="2">
    <source>
        <dbReference type="SAM" id="MobiDB-lite"/>
    </source>
</evidence>
<dbReference type="OrthoDB" id="5430717at2759"/>
<feature type="compositionally biased region" description="Basic and acidic residues" evidence="2">
    <location>
        <begin position="725"/>
        <end position="738"/>
    </location>
</feature>
<evidence type="ECO:0000256" key="1">
    <source>
        <dbReference type="SAM" id="Coils"/>
    </source>
</evidence>
<feature type="compositionally biased region" description="Basic and acidic residues" evidence="2">
    <location>
        <begin position="430"/>
        <end position="444"/>
    </location>
</feature>
<dbReference type="EnsemblFungi" id="MAPG_03923T0">
    <property type="protein sequence ID" value="MAPG_03923T0"/>
    <property type="gene ID" value="MAPG_03923"/>
</dbReference>
<dbReference type="EMBL" id="ADBL01000927">
    <property type="status" value="NOT_ANNOTATED_CDS"/>
    <property type="molecule type" value="Genomic_DNA"/>
</dbReference>
<feature type="compositionally biased region" description="Low complexity" evidence="2">
    <location>
        <begin position="45"/>
        <end position="57"/>
    </location>
</feature>
<reference evidence="4" key="4">
    <citation type="journal article" date="2015" name="G3 (Bethesda)">
        <title>Genome sequences of three phytopathogenic species of the Magnaporthaceae family of fungi.</title>
        <authorList>
            <person name="Okagaki L.H."/>
            <person name="Nunes C.C."/>
            <person name="Sailsbery J."/>
            <person name="Clay B."/>
            <person name="Brown D."/>
            <person name="John T."/>
            <person name="Oh Y."/>
            <person name="Young N."/>
            <person name="Fitzgerald M."/>
            <person name="Haas B.J."/>
            <person name="Zeng Q."/>
            <person name="Young S."/>
            <person name="Adiconis X."/>
            <person name="Fan L."/>
            <person name="Levin J.Z."/>
            <person name="Mitchell T.K."/>
            <person name="Okubara P.A."/>
            <person name="Farman M.L."/>
            <person name="Kohn L.M."/>
            <person name="Birren B."/>
            <person name="Ma L.-J."/>
            <person name="Dean R.A."/>
        </authorList>
    </citation>
    <scope>NUCLEOTIDE SEQUENCE</scope>
    <source>
        <strain evidence="4">ATCC 64411 / 73-15</strain>
    </source>
</reference>
<feature type="compositionally biased region" description="Polar residues" evidence="2">
    <location>
        <begin position="559"/>
        <end position="585"/>
    </location>
</feature>
<reference evidence="3" key="2">
    <citation type="submission" date="2010-05" db="EMBL/GenBank/DDBJ databases">
        <title>The Genome Sequence of Magnaporthe poae strain ATCC 64411.</title>
        <authorList>
            <consortium name="The Broad Institute Genome Sequencing Platform"/>
            <consortium name="Broad Institute Genome Sequencing Center for Infectious Disease"/>
            <person name="Ma L.-J."/>
            <person name="Dead R."/>
            <person name="Young S."/>
            <person name="Zeng Q."/>
            <person name="Koehrsen M."/>
            <person name="Alvarado L."/>
            <person name="Berlin A."/>
            <person name="Chapman S.B."/>
            <person name="Chen Z."/>
            <person name="Freedman E."/>
            <person name="Gellesch M."/>
            <person name="Goldberg J."/>
            <person name="Griggs A."/>
            <person name="Gujja S."/>
            <person name="Heilman E.R."/>
            <person name="Heiman D."/>
            <person name="Hepburn T."/>
            <person name="Howarth C."/>
            <person name="Jen D."/>
            <person name="Larson L."/>
            <person name="Mehta T."/>
            <person name="Neiman D."/>
            <person name="Pearson M."/>
            <person name="Roberts A."/>
            <person name="Saif S."/>
            <person name="Shea T."/>
            <person name="Shenoy N."/>
            <person name="Sisk P."/>
            <person name="Stolte C."/>
            <person name="Sykes S."/>
            <person name="Walk T."/>
            <person name="White J."/>
            <person name="Yandava C."/>
            <person name="Haas B."/>
            <person name="Nusbaum C."/>
            <person name="Birren B."/>
        </authorList>
    </citation>
    <scope>NUCLEOTIDE SEQUENCE</scope>
    <source>
        <strain evidence="3">ATCC 64411</strain>
    </source>
</reference>
<reference evidence="4" key="5">
    <citation type="submission" date="2015-06" db="UniProtKB">
        <authorList>
            <consortium name="EnsemblFungi"/>
        </authorList>
    </citation>
    <scope>IDENTIFICATION</scope>
    <source>
        <strain evidence="4">ATCC 64411</strain>
    </source>
</reference>
<feature type="compositionally biased region" description="Basic residues" evidence="2">
    <location>
        <begin position="76"/>
        <end position="86"/>
    </location>
</feature>
<keyword evidence="1" id="KW-0175">Coiled coil</keyword>
<feature type="compositionally biased region" description="Gly residues" evidence="2">
    <location>
        <begin position="891"/>
        <end position="901"/>
    </location>
</feature>
<dbReference type="OMA" id="ESTTICG"/>
<feature type="region of interest" description="Disordered" evidence="2">
    <location>
        <begin position="1"/>
        <end position="160"/>
    </location>
</feature>
<organism evidence="4 5">
    <name type="scientific">Magnaporthiopsis poae (strain ATCC 64411 / 73-15)</name>
    <name type="common">Kentucky bluegrass fungus</name>
    <name type="synonym">Magnaporthe poae</name>
    <dbReference type="NCBI Taxonomy" id="644358"/>
    <lineage>
        <taxon>Eukaryota</taxon>
        <taxon>Fungi</taxon>
        <taxon>Dikarya</taxon>
        <taxon>Ascomycota</taxon>
        <taxon>Pezizomycotina</taxon>
        <taxon>Sordariomycetes</taxon>
        <taxon>Sordariomycetidae</taxon>
        <taxon>Magnaporthales</taxon>
        <taxon>Magnaporthaceae</taxon>
        <taxon>Magnaporthiopsis</taxon>
    </lineage>
</organism>
<feature type="compositionally biased region" description="Low complexity" evidence="2">
    <location>
        <begin position="770"/>
        <end position="787"/>
    </location>
</feature>
<dbReference type="STRING" id="644358.A0A0C4DVC1"/>
<feature type="compositionally biased region" description="Low complexity" evidence="2">
    <location>
        <begin position="693"/>
        <end position="706"/>
    </location>
</feature>
<name>A0A0C4DVC1_MAGP6</name>
<evidence type="ECO:0000313" key="5">
    <source>
        <dbReference type="Proteomes" id="UP000011715"/>
    </source>
</evidence>
<reference evidence="5" key="1">
    <citation type="submission" date="2010-05" db="EMBL/GenBank/DDBJ databases">
        <title>The genome sequence of Magnaporthe poae strain ATCC 64411.</title>
        <authorList>
            <person name="Ma L.-J."/>
            <person name="Dead R."/>
            <person name="Young S."/>
            <person name="Zeng Q."/>
            <person name="Koehrsen M."/>
            <person name="Alvarado L."/>
            <person name="Berlin A."/>
            <person name="Chapman S.B."/>
            <person name="Chen Z."/>
            <person name="Freedman E."/>
            <person name="Gellesch M."/>
            <person name="Goldberg J."/>
            <person name="Griggs A."/>
            <person name="Gujja S."/>
            <person name="Heilman E.R."/>
            <person name="Heiman D."/>
            <person name="Hepburn T."/>
            <person name="Howarth C."/>
            <person name="Jen D."/>
            <person name="Larson L."/>
            <person name="Mehta T."/>
            <person name="Neiman D."/>
            <person name="Pearson M."/>
            <person name="Roberts A."/>
            <person name="Saif S."/>
            <person name="Shea T."/>
            <person name="Shenoy N."/>
            <person name="Sisk P."/>
            <person name="Stolte C."/>
            <person name="Sykes S."/>
            <person name="Walk T."/>
            <person name="White J."/>
            <person name="Yandava C."/>
            <person name="Haas B."/>
            <person name="Nusbaum C."/>
            <person name="Birren B."/>
        </authorList>
    </citation>
    <scope>NUCLEOTIDE SEQUENCE [LARGE SCALE GENOMIC DNA]</scope>
    <source>
        <strain evidence="5">ATCC 64411 / 73-15</strain>
    </source>
</reference>
<evidence type="ECO:0000313" key="3">
    <source>
        <dbReference type="EMBL" id="KLU84889.1"/>
    </source>
</evidence>
<protein>
    <submittedName>
        <fullName evidence="3 4">Uncharacterized protein</fullName>
    </submittedName>
</protein>
<proteinExistence type="predicted"/>
<feature type="compositionally biased region" description="Polar residues" evidence="2">
    <location>
        <begin position="129"/>
        <end position="143"/>
    </location>
</feature>
<feature type="compositionally biased region" description="Polar residues" evidence="2">
    <location>
        <begin position="671"/>
        <end position="688"/>
    </location>
</feature>
<accession>A0A0C4DVC1</accession>
<feature type="region of interest" description="Disordered" evidence="2">
    <location>
        <begin position="880"/>
        <end position="901"/>
    </location>
</feature>
<dbReference type="Proteomes" id="UP000011715">
    <property type="component" value="Unassembled WGS sequence"/>
</dbReference>
<reference evidence="3" key="3">
    <citation type="submission" date="2011-03" db="EMBL/GenBank/DDBJ databases">
        <title>Annotation of Magnaporthe poae ATCC 64411.</title>
        <authorList>
            <person name="Ma L.-J."/>
            <person name="Dead R."/>
            <person name="Young S.K."/>
            <person name="Zeng Q."/>
            <person name="Gargeya S."/>
            <person name="Fitzgerald M."/>
            <person name="Haas B."/>
            <person name="Abouelleil A."/>
            <person name="Alvarado L."/>
            <person name="Arachchi H.M."/>
            <person name="Berlin A."/>
            <person name="Brown A."/>
            <person name="Chapman S.B."/>
            <person name="Chen Z."/>
            <person name="Dunbar C."/>
            <person name="Freedman E."/>
            <person name="Gearin G."/>
            <person name="Gellesch M."/>
            <person name="Goldberg J."/>
            <person name="Griggs A."/>
            <person name="Gujja S."/>
            <person name="Heiman D."/>
            <person name="Howarth C."/>
            <person name="Larson L."/>
            <person name="Lui A."/>
            <person name="MacDonald P.J.P."/>
            <person name="Mehta T."/>
            <person name="Montmayeur A."/>
            <person name="Murphy C."/>
            <person name="Neiman D."/>
            <person name="Pearson M."/>
            <person name="Priest M."/>
            <person name="Roberts A."/>
            <person name="Saif S."/>
            <person name="Shea T."/>
            <person name="Shenoy N."/>
            <person name="Sisk P."/>
            <person name="Stolte C."/>
            <person name="Sykes S."/>
            <person name="Yandava C."/>
            <person name="Wortman J."/>
            <person name="Nusbaum C."/>
            <person name="Birren B."/>
        </authorList>
    </citation>
    <scope>NUCLEOTIDE SEQUENCE</scope>
    <source>
        <strain evidence="3">ATCC 64411</strain>
    </source>
</reference>
<feature type="compositionally biased region" description="Low complexity" evidence="2">
    <location>
        <begin position="818"/>
        <end position="828"/>
    </location>
</feature>
<sequence length="901" mass="95218">MADNGRTRRVGPRRRAETPASGNDEESGGRESPISPLSRPIQHLTHSPSPTPTASTSRDGATQKPPQGPSIALVRLQKRLNAKSPRRIQIPSGNPRSAALPSPLEGRHGGSAGSSRTVSPIGDDAGRHSPQSPREPQQRNTPYAQAEHPPLSPGKPREFVPSTIKSAADDLTPTTQRAGPVFDINTNRKASWTPIPDLDGSADADLGMAGNPWHNPQLHQVLDLLQVAVMSSRNGWRLLEDKDRRPGRIFHKHSGSSSSRYCGMISNPEHVSEPFRTPLPDEYRGLVSRLIEAVPALERRIQMAEARAGRATEERLHDLALYESAVDEWDRRETEYKREIHRLEVLLAHETMGGMETVALARSTSVVNRGDSRKFTGRMRMVGEKVRQSLGGRPSVDDPKSPSDGPRARKAGVDKKSTTGPTRLNQPYLGDRRKIVDEKHDVRVSKSLLTQPKAQLPTPKYGRVRGSWDSAQSPAETMANMNELLDPSNPAPSESGGQARIGYDGLGKQSWKSNDDRLSPDSSESDSPDSSSSSDDEDTVQGMTNEQRDESEDGLQRAGTMTQAKYNSSMHAQQTQQLGRQLSESSQEKKRFSFEPGEDQIRLSPTLTPPDSFGSVNHPIDPMAASSSSTVGAMPNPDISAKPDASHLPGSGSGTAPSLYDGRSVAVPDDTSASATTIRVVSLPSSRQGAAAVTSVDSGESSVSGVLPQPSASNCREPTNHGPGGRKDVGEVRGHLEDGGDYFGYYQGPSSNAVMSRFLGPGIQRPVEEASTAPSTAAAAIADGSTSIQMQSPPPKKSNKSKGGVNAQRSQPPPSPSHPQAQTPPAGASEGGGAGAATGAATGATTLISAAAAAAAAATRGFASASARAASGVLFSAASRQITSESEGGDTPRGGLAGKVP</sequence>
<dbReference type="EMBL" id="GL876968">
    <property type="protein sequence ID" value="KLU84889.1"/>
    <property type="molecule type" value="Genomic_DNA"/>
</dbReference>
<keyword evidence="5" id="KW-1185">Reference proteome</keyword>
<gene>
    <name evidence="3" type="ORF">MAPG_03923</name>
</gene>
<evidence type="ECO:0000313" key="4">
    <source>
        <dbReference type="EnsemblFungi" id="MAPG_03923T0"/>
    </source>
</evidence>
<dbReference type="AlphaFoldDB" id="A0A0C4DVC1"/>
<dbReference type="eggNOG" id="ENOG502SWQJ">
    <property type="taxonomic scope" value="Eukaryota"/>
</dbReference>
<feature type="region of interest" description="Disordered" evidence="2">
    <location>
        <begin position="374"/>
        <end position="747"/>
    </location>
</feature>
<feature type="coiled-coil region" evidence="1">
    <location>
        <begin position="287"/>
        <end position="314"/>
    </location>
</feature>